<dbReference type="InterPro" id="IPR036390">
    <property type="entry name" value="WH_DNA-bd_sf"/>
</dbReference>
<dbReference type="RefSeq" id="WP_028533377.1">
    <property type="nucleotide sequence ID" value="NZ_JAMDLY010000006.1"/>
</dbReference>
<name>A0ABT4E7Z0_PAEAL</name>
<dbReference type="Pfam" id="PF12840">
    <property type="entry name" value="HTH_20"/>
    <property type="match status" value="1"/>
</dbReference>
<dbReference type="InterPro" id="IPR011991">
    <property type="entry name" value="ArsR-like_HTH"/>
</dbReference>
<feature type="domain" description="HTH arsR-type" evidence="2">
    <location>
        <begin position="11"/>
        <end position="92"/>
    </location>
</feature>
<keyword evidence="4" id="KW-1185">Reference proteome</keyword>
<dbReference type="InterPro" id="IPR036388">
    <property type="entry name" value="WH-like_DNA-bd_sf"/>
</dbReference>
<dbReference type="SMART" id="SM00418">
    <property type="entry name" value="HTH_ARSR"/>
    <property type="match status" value="1"/>
</dbReference>
<keyword evidence="1" id="KW-0238">DNA-binding</keyword>
<sequence length="214" mass="24968">MQEQRVINDVELLKIMLDPRRMQILRFAQDEPITVKQMAEIMDEKPSRLYYHVKKLEEAGLLELVETKQQGNLIEKYYLANQEKRSYTLGKELSQEHSSLIVQELLRITHQGIDVIEDGMRKGQYGEDLLAEAKIAYSSMTPMEWAEKAYYVQQATSANYTPPPFNPDESSIANDEQLREQTTKDEYVFVMLSYRLKDVPNRESVDGNENMNHE</sequence>
<proteinExistence type="predicted"/>
<evidence type="ECO:0000313" key="4">
    <source>
        <dbReference type="Proteomes" id="UP001527090"/>
    </source>
</evidence>
<protein>
    <submittedName>
        <fullName evidence="3">Helix-turn-helix domain-containing protein</fullName>
    </submittedName>
</protein>
<gene>
    <name evidence="3" type="ORF">M5X04_05230</name>
</gene>
<accession>A0ABT4E7Z0</accession>
<dbReference type="SUPFAM" id="SSF46785">
    <property type="entry name" value="Winged helix' DNA-binding domain"/>
    <property type="match status" value="1"/>
</dbReference>
<dbReference type="EMBL" id="JAMDLY010000006">
    <property type="protein sequence ID" value="MCY9528743.1"/>
    <property type="molecule type" value="Genomic_DNA"/>
</dbReference>
<dbReference type="CDD" id="cd00090">
    <property type="entry name" value="HTH_ARSR"/>
    <property type="match status" value="1"/>
</dbReference>
<dbReference type="Gene3D" id="1.10.10.10">
    <property type="entry name" value="Winged helix-like DNA-binding domain superfamily/Winged helix DNA-binding domain"/>
    <property type="match status" value="1"/>
</dbReference>
<organism evidence="3 4">
    <name type="scientific">Paenibacillus alvei</name>
    <name type="common">Bacillus alvei</name>
    <dbReference type="NCBI Taxonomy" id="44250"/>
    <lineage>
        <taxon>Bacteria</taxon>
        <taxon>Bacillati</taxon>
        <taxon>Bacillota</taxon>
        <taxon>Bacilli</taxon>
        <taxon>Bacillales</taxon>
        <taxon>Paenibacillaceae</taxon>
        <taxon>Paenibacillus</taxon>
    </lineage>
</organism>
<evidence type="ECO:0000256" key="1">
    <source>
        <dbReference type="ARBA" id="ARBA00023125"/>
    </source>
</evidence>
<dbReference type="InterPro" id="IPR001845">
    <property type="entry name" value="HTH_ArsR_DNA-bd_dom"/>
</dbReference>
<evidence type="ECO:0000313" key="3">
    <source>
        <dbReference type="EMBL" id="MCY9528743.1"/>
    </source>
</evidence>
<reference evidence="3 4" key="1">
    <citation type="submission" date="2022-05" db="EMBL/GenBank/DDBJ databases">
        <title>Genome Sequencing of Bee-Associated Microbes.</title>
        <authorList>
            <person name="Dunlap C."/>
        </authorList>
    </citation>
    <scope>NUCLEOTIDE SEQUENCE [LARGE SCALE GENOMIC DNA]</scope>
    <source>
        <strain evidence="3 4">NRRL NRS-750</strain>
    </source>
</reference>
<evidence type="ECO:0000259" key="2">
    <source>
        <dbReference type="SMART" id="SM00418"/>
    </source>
</evidence>
<dbReference type="Proteomes" id="UP001527090">
    <property type="component" value="Unassembled WGS sequence"/>
</dbReference>
<comment type="caution">
    <text evidence="3">The sequence shown here is derived from an EMBL/GenBank/DDBJ whole genome shotgun (WGS) entry which is preliminary data.</text>
</comment>